<name>I0YJW1_COCSC</name>
<feature type="compositionally biased region" description="Low complexity" evidence="7">
    <location>
        <begin position="194"/>
        <end position="209"/>
    </location>
</feature>
<feature type="domain" description="TPX2 C-terminal" evidence="8">
    <location>
        <begin position="803"/>
        <end position="860"/>
    </location>
</feature>
<feature type="compositionally biased region" description="Low complexity" evidence="7">
    <location>
        <begin position="402"/>
        <end position="415"/>
    </location>
</feature>
<protein>
    <recommendedName>
        <fullName evidence="12">TPX2 C-terminal domain-containing protein</fullName>
    </recommendedName>
</protein>
<feature type="region of interest" description="Disordered" evidence="7">
    <location>
        <begin position="51"/>
        <end position="70"/>
    </location>
</feature>
<evidence type="ECO:0000256" key="7">
    <source>
        <dbReference type="SAM" id="MobiDB-lite"/>
    </source>
</evidence>
<dbReference type="InterPro" id="IPR027329">
    <property type="entry name" value="TPX2_C"/>
</dbReference>
<feature type="compositionally biased region" description="Low complexity" evidence="7">
    <location>
        <begin position="691"/>
        <end position="709"/>
    </location>
</feature>
<comment type="similarity">
    <text evidence="3">Belongs to the TPX2 family.</text>
</comment>
<feature type="compositionally biased region" description="Low complexity" evidence="7">
    <location>
        <begin position="254"/>
        <end position="288"/>
    </location>
</feature>
<feature type="domain" description="TPX2 central" evidence="9">
    <location>
        <begin position="523"/>
        <end position="657"/>
    </location>
</feature>
<feature type="compositionally biased region" description="Basic and acidic residues" evidence="7">
    <location>
        <begin position="593"/>
        <end position="603"/>
    </location>
</feature>
<feature type="compositionally biased region" description="Pro residues" evidence="7">
    <location>
        <begin position="717"/>
        <end position="739"/>
    </location>
</feature>
<comment type="caution">
    <text evidence="10">The sequence shown here is derived from an EMBL/GenBank/DDBJ whole genome shotgun (WGS) entry which is preliminary data.</text>
</comment>
<evidence type="ECO:0000256" key="1">
    <source>
        <dbReference type="ARBA" id="ARBA00004123"/>
    </source>
</evidence>
<dbReference type="KEGG" id="csl:COCSUDRAFT_45164"/>
<sequence>MDVDTVPVSQQDPAFEFNAPRWYDFQRLNESMPSPTADADAYFFSSQVKGLRTPTRNTEAGQDEELGRLQEDLERVREEMRDEATSARRQSHAVSGCRSPGPEGADEAEPMHEGGEDEDAAAQLASTPPAQAVEAEDESVPSPGSPPAVAVDDQEEALSPAQPADDSTDSLLQQVPSEATAAQTGPQPWPMPPLLAAAAQSAAEVAANEAKPRLPPSNLVTSWGPSAPARRIMAHTAPGPPSILAGDAGDKEAASSAAVVAPSLLAGGRQSSSAAATAPPAQEQLEPAKVPAQLRRSPGLTPPKDPQPKQAERSAPGKQQQQPAAVAAADKALARKHSVPQPAKKPAGKALAPRPLTKPKSTKFGTSMRRQLVAGLSGSSVARQLDQARQAQQSGTANALEAAAPRQAAPRQTAPKPAPPKLAAPKKTQLKQAKAEVAAPKEAKRPAAAGAKRPTRPVSRDLRTSKRQRATSAAPAQQEAEEWRPLALMVAQFEAATPARFNKAGPRAMQTCLIWEKNRVCQQAPELAVEARLRPSHYKPQEEREMDEIASLPPFKARPVDPAVMNSQGQLGVTHVPPKPPTTGHAPVLATEKRAAAHSKPAEEPVPPPPKPAAKFDPMRLTVAQSPKLATTARTRSQSMAPVPEEPAFVFKARPLPGGGGQAPVARATRTRRNTTSFQPFHLSTEERGGAKQLALEEAAAAKRAAGGRVLPFQAAPVPPTLRQPAPLPPVAEKPPTAPQPFNLASEARHHQAVVLRESQNGAREAKRRRDAAFKAAPAPAHPTPRPPRPSRQPPTAAKTPDLTLRTRSIARVAFDAAVAENQRRAEEAKGLEQERAAKEEAAEVKRYRRSLTFKARPAPGRGVPLYDLSDPDLLQSPFQNTRSRSRLMR</sequence>
<dbReference type="GO" id="GO:0005819">
    <property type="term" value="C:spindle"/>
    <property type="evidence" value="ECO:0007669"/>
    <property type="project" value="UniProtKB-SubCell"/>
</dbReference>
<proteinExistence type="inferred from homology"/>
<dbReference type="GO" id="GO:0060236">
    <property type="term" value="P:regulation of mitotic spindle organization"/>
    <property type="evidence" value="ECO:0007669"/>
    <property type="project" value="InterPro"/>
</dbReference>
<dbReference type="eggNOG" id="ENOG502QVQS">
    <property type="taxonomic scope" value="Eukaryota"/>
</dbReference>
<evidence type="ECO:0000256" key="5">
    <source>
        <dbReference type="ARBA" id="ARBA00023212"/>
    </source>
</evidence>
<feature type="compositionally biased region" description="Low complexity" evidence="7">
    <location>
        <begin position="423"/>
        <end position="438"/>
    </location>
</feature>
<comment type="subcellular location">
    <subcellularLocation>
        <location evidence="2">Cytoplasm</location>
        <location evidence="2">Cytoskeleton</location>
        <location evidence="2">Spindle</location>
    </subcellularLocation>
    <subcellularLocation>
        <location evidence="1">Nucleus</location>
    </subcellularLocation>
</comment>
<dbReference type="InterPro" id="IPR009675">
    <property type="entry name" value="TPX2_fam"/>
</dbReference>
<dbReference type="EMBL" id="AGSI01000022">
    <property type="protein sequence ID" value="EIE18680.1"/>
    <property type="molecule type" value="Genomic_DNA"/>
</dbReference>
<keyword evidence="6" id="KW-0539">Nucleus</keyword>
<evidence type="ECO:0000256" key="2">
    <source>
        <dbReference type="ARBA" id="ARBA00004186"/>
    </source>
</evidence>
<evidence type="ECO:0000259" key="9">
    <source>
        <dbReference type="Pfam" id="PF12214"/>
    </source>
</evidence>
<dbReference type="OrthoDB" id="1684416at2759"/>
<feature type="compositionally biased region" description="Pro residues" evidence="7">
    <location>
        <begin position="780"/>
        <end position="793"/>
    </location>
</feature>
<dbReference type="STRING" id="574566.I0YJW1"/>
<dbReference type="Pfam" id="PF06886">
    <property type="entry name" value="TPX2"/>
    <property type="match status" value="1"/>
</dbReference>
<feature type="compositionally biased region" description="Polar residues" evidence="7">
    <location>
        <begin position="51"/>
        <end position="60"/>
    </location>
</feature>
<feature type="compositionally biased region" description="Basic and acidic residues" evidence="7">
    <location>
        <begin position="822"/>
        <end position="846"/>
    </location>
</feature>
<keyword evidence="11" id="KW-1185">Reference proteome</keyword>
<evidence type="ECO:0000256" key="6">
    <source>
        <dbReference type="ARBA" id="ARBA00023242"/>
    </source>
</evidence>
<gene>
    <name evidence="10" type="ORF">COCSUDRAFT_45164</name>
</gene>
<dbReference type="GO" id="GO:0005634">
    <property type="term" value="C:nucleus"/>
    <property type="evidence" value="ECO:0007669"/>
    <property type="project" value="UniProtKB-SubCell"/>
</dbReference>
<feature type="compositionally biased region" description="Polar residues" evidence="7">
    <location>
        <begin position="169"/>
        <end position="181"/>
    </location>
</feature>
<feature type="region of interest" description="Disordered" evidence="7">
    <location>
        <begin position="77"/>
        <end position="482"/>
    </location>
</feature>
<dbReference type="GO" id="GO:0005874">
    <property type="term" value="C:microtubule"/>
    <property type="evidence" value="ECO:0007669"/>
    <property type="project" value="InterPro"/>
</dbReference>
<feature type="region of interest" description="Disordered" evidence="7">
    <location>
        <begin position="651"/>
        <end position="807"/>
    </location>
</feature>
<feature type="compositionally biased region" description="Low complexity" evidence="7">
    <location>
        <begin position="316"/>
        <end position="331"/>
    </location>
</feature>
<organism evidence="10 11">
    <name type="scientific">Coccomyxa subellipsoidea (strain C-169)</name>
    <name type="common">Green microalga</name>
    <dbReference type="NCBI Taxonomy" id="574566"/>
    <lineage>
        <taxon>Eukaryota</taxon>
        <taxon>Viridiplantae</taxon>
        <taxon>Chlorophyta</taxon>
        <taxon>core chlorophytes</taxon>
        <taxon>Trebouxiophyceae</taxon>
        <taxon>Trebouxiophyceae incertae sedis</taxon>
        <taxon>Coccomyxaceae</taxon>
        <taxon>Coccomyxa</taxon>
        <taxon>Coccomyxa subellipsoidea</taxon>
    </lineage>
</organism>
<evidence type="ECO:0000313" key="11">
    <source>
        <dbReference type="Proteomes" id="UP000007264"/>
    </source>
</evidence>
<evidence type="ECO:0000256" key="4">
    <source>
        <dbReference type="ARBA" id="ARBA00022490"/>
    </source>
</evidence>
<dbReference type="RefSeq" id="XP_005643224.1">
    <property type="nucleotide sequence ID" value="XM_005643167.1"/>
</dbReference>
<dbReference type="GeneID" id="17036609"/>
<dbReference type="Pfam" id="PF12214">
    <property type="entry name" value="TPX2_importin"/>
    <property type="match status" value="1"/>
</dbReference>
<dbReference type="PANTHER" id="PTHR14326">
    <property type="entry name" value="TARGETING PROTEIN FOR XKLP2"/>
    <property type="match status" value="1"/>
</dbReference>
<reference evidence="10 11" key="1">
    <citation type="journal article" date="2012" name="Genome Biol.">
        <title>The genome of the polar eukaryotic microalga coccomyxa subellipsoidea reveals traits of cold adaptation.</title>
        <authorList>
            <person name="Blanc G."/>
            <person name="Agarkova I."/>
            <person name="Grimwood J."/>
            <person name="Kuo A."/>
            <person name="Brueggeman A."/>
            <person name="Dunigan D."/>
            <person name="Gurnon J."/>
            <person name="Ladunga I."/>
            <person name="Lindquist E."/>
            <person name="Lucas S."/>
            <person name="Pangilinan J."/>
            <person name="Proschold T."/>
            <person name="Salamov A."/>
            <person name="Schmutz J."/>
            <person name="Weeks D."/>
            <person name="Yamada T."/>
            <person name="Claverie J.M."/>
            <person name="Grigoriev I."/>
            <person name="Van Etten J."/>
            <person name="Lomsadze A."/>
            <person name="Borodovsky M."/>
        </authorList>
    </citation>
    <scope>NUCLEOTIDE SEQUENCE [LARGE SCALE GENOMIC DNA]</scope>
    <source>
        <strain evidence="10 11">C-169</strain>
    </source>
</reference>
<dbReference type="Proteomes" id="UP000007264">
    <property type="component" value="Unassembled WGS sequence"/>
</dbReference>
<evidence type="ECO:0000256" key="3">
    <source>
        <dbReference type="ARBA" id="ARBA00005885"/>
    </source>
</evidence>
<feature type="compositionally biased region" description="Low complexity" evidence="7">
    <location>
        <begin position="340"/>
        <end position="355"/>
    </location>
</feature>
<dbReference type="InterPro" id="IPR027330">
    <property type="entry name" value="TPX2_central_dom"/>
</dbReference>
<feature type="compositionally biased region" description="Basic and acidic residues" evidence="7">
    <location>
        <begin position="77"/>
        <end position="86"/>
    </location>
</feature>
<dbReference type="PANTHER" id="PTHR14326:SF44">
    <property type="entry name" value="TARGETING PROTEIN FOR XKLP2"/>
    <property type="match status" value="1"/>
</dbReference>
<feature type="region of interest" description="Disordered" evidence="7">
    <location>
        <begin position="593"/>
        <end position="616"/>
    </location>
</feature>
<evidence type="ECO:0000259" key="8">
    <source>
        <dbReference type="Pfam" id="PF06886"/>
    </source>
</evidence>
<dbReference type="AlphaFoldDB" id="I0YJW1"/>
<feature type="region of interest" description="Disordered" evidence="7">
    <location>
        <begin position="822"/>
        <end position="890"/>
    </location>
</feature>
<evidence type="ECO:0000313" key="10">
    <source>
        <dbReference type="EMBL" id="EIE18680.1"/>
    </source>
</evidence>
<keyword evidence="4" id="KW-0963">Cytoplasm</keyword>
<accession>I0YJW1</accession>
<feature type="compositionally biased region" description="Low complexity" evidence="7">
    <location>
        <begin position="382"/>
        <end position="393"/>
    </location>
</feature>
<evidence type="ECO:0008006" key="12">
    <source>
        <dbReference type="Google" id="ProtNLM"/>
    </source>
</evidence>
<keyword evidence="5" id="KW-0206">Cytoskeleton</keyword>